<dbReference type="PRINTS" id="PR00032">
    <property type="entry name" value="HTHARAC"/>
</dbReference>
<dbReference type="InterPro" id="IPR018060">
    <property type="entry name" value="HTH_AraC"/>
</dbReference>
<evidence type="ECO:0000256" key="1">
    <source>
        <dbReference type="ARBA" id="ARBA00023015"/>
    </source>
</evidence>
<dbReference type="SUPFAM" id="SSF46689">
    <property type="entry name" value="Homeodomain-like"/>
    <property type="match status" value="2"/>
</dbReference>
<sequence>MARLEFEKIQPTVGNSFRLYHATDEESCRVYWHHHPEYEIVYIPAGKGRRQIGRHLSRYEEGELVFIGPNIPHLNFAYGQSSDFEEFVIQLRDDFLGKEFLKNVELQSIQLLFEKSKRGLAFGVETKRKVGEKIQQMPTQTGFERMMTLLWILQEMALAVDVEVLHSEANSPDVPPKETERLRRIYSFVETHFQTEINPNDVAETVNLSLPAFCRYFKKMTHQTFTEFVNDYRINHARVMLLQNINVAEVAYECGFNNLSHFNRTFRKLTHQSPGEYRRQFSTALYSLS</sequence>
<feature type="domain" description="HTH araC/xylS-type" evidence="4">
    <location>
        <begin position="183"/>
        <end position="280"/>
    </location>
</feature>
<dbReference type="PANTHER" id="PTHR43280:SF27">
    <property type="entry name" value="TRANSCRIPTIONAL REGULATOR MTLR"/>
    <property type="match status" value="1"/>
</dbReference>
<organism evidence="5 6">
    <name type="scientific">Runella rosea</name>
    <dbReference type="NCBI Taxonomy" id="2259595"/>
    <lineage>
        <taxon>Bacteria</taxon>
        <taxon>Pseudomonadati</taxon>
        <taxon>Bacteroidota</taxon>
        <taxon>Cytophagia</taxon>
        <taxon>Cytophagales</taxon>
        <taxon>Spirosomataceae</taxon>
        <taxon>Runella</taxon>
    </lineage>
</organism>
<dbReference type="InterPro" id="IPR011051">
    <property type="entry name" value="RmlC_Cupin_sf"/>
</dbReference>
<evidence type="ECO:0000313" key="5">
    <source>
        <dbReference type="EMBL" id="AXE21316.1"/>
    </source>
</evidence>
<dbReference type="KEGG" id="run:DR864_28040"/>
<evidence type="ECO:0000313" key="6">
    <source>
        <dbReference type="Proteomes" id="UP000251993"/>
    </source>
</evidence>
<reference evidence="5 6" key="1">
    <citation type="submission" date="2018-07" db="EMBL/GenBank/DDBJ databases">
        <title>Genome sequencing of Runella.</title>
        <authorList>
            <person name="Baek M.-G."/>
            <person name="Yi H."/>
        </authorList>
    </citation>
    <scope>NUCLEOTIDE SEQUENCE [LARGE SCALE GENOMIC DNA]</scope>
    <source>
        <strain evidence="5 6">HYN0085</strain>
    </source>
</reference>
<dbReference type="InterPro" id="IPR003313">
    <property type="entry name" value="AraC-bd"/>
</dbReference>
<dbReference type="InterPro" id="IPR009057">
    <property type="entry name" value="Homeodomain-like_sf"/>
</dbReference>
<dbReference type="OrthoDB" id="792101at2"/>
<dbReference type="SMART" id="SM00342">
    <property type="entry name" value="HTH_ARAC"/>
    <property type="match status" value="1"/>
</dbReference>
<dbReference type="InterPro" id="IPR014710">
    <property type="entry name" value="RmlC-like_jellyroll"/>
</dbReference>
<dbReference type="Pfam" id="PF02311">
    <property type="entry name" value="AraC_binding"/>
    <property type="match status" value="1"/>
</dbReference>
<proteinExistence type="predicted"/>
<dbReference type="InterPro" id="IPR020449">
    <property type="entry name" value="Tscrpt_reg_AraC-type_HTH"/>
</dbReference>
<dbReference type="Proteomes" id="UP000251993">
    <property type="component" value="Chromosome"/>
</dbReference>
<evidence type="ECO:0000256" key="2">
    <source>
        <dbReference type="ARBA" id="ARBA00023125"/>
    </source>
</evidence>
<dbReference type="SUPFAM" id="SSF51182">
    <property type="entry name" value="RmlC-like cupins"/>
    <property type="match status" value="1"/>
</dbReference>
<dbReference type="AlphaFoldDB" id="A0A344TRP5"/>
<dbReference type="Gene3D" id="1.10.10.60">
    <property type="entry name" value="Homeodomain-like"/>
    <property type="match status" value="2"/>
</dbReference>
<dbReference type="Gene3D" id="2.60.120.10">
    <property type="entry name" value="Jelly Rolls"/>
    <property type="match status" value="1"/>
</dbReference>
<dbReference type="PROSITE" id="PS01124">
    <property type="entry name" value="HTH_ARAC_FAMILY_2"/>
    <property type="match status" value="1"/>
</dbReference>
<keyword evidence="6" id="KW-1185">Reference proteome</keyword>
<accession>A0A344TRP5</accession>
<keyword evidence="3" id="KW-0804">Transcription</keyword>
<name>A0A344TRP5_9BACT</name>
<protein>
    <submittedName>
        <fullName evidence="5">AraC family transcriptional regulator</fullName>
    </submittedName>
</protein>
<evidence type="ECO:0000256" key="3">
    <source>
        <dbReference type="ARBA" id="ARBA00023163"/>
    </source>
</evidence>
<dbReference type="EMBL" id="CP030850">
    <property type="protein sequence ID" value="AXE21316.1"/>
    <property type="molecule type" value="Genomic_DNA"/>
</dbReference>
<dbReference type="Pfam" id="PF12833">
    <property type="entry name" value="HTH_18"/>
    <property type="match status" value="1"/>
</dbReference>
<keyword evidence="2" id="KW-0238">DNA-binding</keyword>
<gene>
    <name evidence="5" type="ORF">DR864_28040</name>
</gene>
<dbReference type="GO" id="GO:0043565">
    <property type="term" value="F:sequence-specific DNA binding"/>
    <property type="evidence" value="ECO:0007669"/>
    <property type="project" value="InterPro"/>
</dbReference>
<dbReference type="PANTHER" id="PTHR43280">
    <property type="entry name" value="ARAC-FAMILY TRANSCRIPTIONAL REGULATOR"/>
    <property type="match status" value="1"/>
</dbReference>
<evidence type="ECO:0000259" key="4">
    <source>
        <dbReference type="PROSITE" id="PS01124"/>
    </source>
</evidence>
<dbReference type="GO" id="GO:0003700">
    <property type="term" value="F:DNA-binding transcription factor activity"/>
    <property type="evidence" value="ECO:0007669"/>
    <property type="project" value="InterPro"/>
</dbReference>
<keyword evidence="1" id="KW-0805">Transcription regulation</keyword>
<dbReference type="RefSeq" id="WP_114070077.1">
    <property type="nucleotide sequence ID" value="NZ_CP030850.1"/>
</dbReference>